<name>A0A2T3J812_9GAMM</name>
<dbReference type="EMBL" id="PYMJ01000039">
    <property type="protein sequence ID" value="PSU44921.1"/>
    <property type="molecule type" value="Genomic_DNA"/>
</dbReference>
<dbReference type="AlphaFoldDB" id="A0A2T3J812"/>
<accession>A0A2T3J812</accession>
<keyword evidence="2" id="KW-1185">Reference proteome</keyword>
<evidence type="ECO:0000313" key="1">
    <source>
        <dbReference type="EMBL" id="PSU44921.1"/>
    </source>
</evidence>
<organism evidence="1 2">
    <name type="scientific">Photobacterium frigidiphilum</name>
    <dbReference type="NCBI Taxonomy" id="264736"/>
    <lineage>
        <taxon>Bacteria</taxon>
        <taxon>Pseudomonadati</taxon>
        <taxon>Pseudomonadota</taxon>
        <taxon>Gammaproteobacteria</taxon>
        <taxon>Vibrionales</taxon>
        <taxon>Vibrionaceae</taxon>
        <taxon>Photobacterium</taxon>
    </lineage>
</organism>
<protein>
    <submittedName>
        <fullName evidence="1">Uncharacterized protein</fullName>
    </submittedName>
</protein>
<gene>
    <name evidence="1" type="ORF">C9J12_24940</name>
</gene>
<evidence type="ECO:0000313" key="2">
    <source>
        <dbReference type="Proteomes" id="UP000240987"/>
    </source>
</evidence>
<comment type="caution">
    <text evidence="1">The sequence shown here is derived from an EMBL/GenBank/DDBJ whole genome shotgun (WGS) entry which is preliminary data.</text>
</comment>
<dbReference type="Proteomes" id="UP000240987">
    <property type="component" value="Unassembled WGS sequence"/>
</dbReference>
<reference evidence="1 2" key="1">
    <citation type="submission" date="2018-01" db="EMBL/GenBank/DDBJ databases">
        <title>Whole genome sequencing of Histamine producing bacteria.</title>
        <authorList>
            <person name="Butler K."/>
        </authorList>
    </citation>
    <scope>NUCLEOTIDE SEQUENCE [LARGE SCALE GENOMIC DNA]</scope>
    <source>
        <strain evidence="1 2">JCM 12947</strain>
    </source>
</reference>
<sequence length="62" mass="6769">MKLIHQSDVEAGFDGAVRILNGRAVIIINTVVVLPINDDLFRYPNVEPAALLESLVVLTIVI</sequence>
<proteinExistence type="predicted"/>